<keyword evidence="3 6" id="KW-0732">Signal</keyword>
<dbReference type="InterPro" id="IPR042235">
    <property type="entry name" value="ZP-C_dom"/>
</dbReference>
<feature type="chain" id="PRO_5043058497" evidence="6">
    <location>
        <begin position="24"/>
        <end position="600"/>
    </location>
</feature>
<gene>
    <name evidence="6 7" type="primary">si:ch211-67f13.7</name>
</gene>
<organism evidence="5 6">
    <name type="scientific">Danio rerio</name>
    <name type="common">Zebrafish</name>
    <name type="synonym">Brachydanio rerio</name>
    <dbReference type="NCBI Taxonomy" id="7955"/>
    <lineage>
        <taxon>Eukaryota</taxon>
        <taxon>Metazoa</taxon>
        <taxon>Chordata</taxon>
        <taxon>Craniata</taxon>
        <taxon>Vertebrata</taxon>
        <taxon>Euteleostomi</taxon>
        <taxon>Actinopterygii</taxon>
        <taxon>Neopterygii</taxon>
        <taxon>Teleostei</taxon>
        <taxon>Ostariophysi</taxon>
        <taxon>Cypriniformes</taxon>
        <taxon>Danionidae</taxon>
        <taxon>Danioninae</taxon>
        <taxon>Danio</taxon>
    </lineage>
</organism>
<dbReference type="InterPro" id="IPR055356">
    <property type="entry name" value="ZP-N"/>
</dbReference>
<reference evidence="6" key="2">
    <citation type="journal article" date="2016" name="BMC Genomics">
        <title>Gene evolution and gene expression after whole genome duplication in fish: the PhyloFish database.</title>
        <authorList>
            <person name="Pasquier J."/>
            <person name="Cabau C."/>
            <person name="Nguyen T."/>
            <person name="Jouanno E."/>
            <person name="Severac D."/>
            <person name="Braasch I."/>
            <person name="Journot L."/>
            <person name="Pontarotti P."/>
            <person name="Klopp C."/>
            <person name="Postlethwait J.H."/>
            <person name="Guiguen Y."/>
            <person name="Bobe J."/>
        </authorList>
    </citation>
    <scope>NUCLEOTIDE SEQUENCE</scope>
    <source>
        <strain evidence="6">Tuebingen</strain>
    </source>
</reference>
<dbReference type="AGR" id="ZFIN:ZDB-GENE-090313-126"/>
<feature type="signal peptide" evidence="6">
    <location>
        <begin position="1"/>
        <end position="23"/>
    </location>
</feature>
<accession>A0AB13A9R6</accession>
<dbReference type="Gene3D" id="2.60.40.3210">
    <property type="entry name" value="Zona pellucida, ZP-N domain"/>
    <property type="match status" value="1"/>
</dbReference>
<dbReference type="Gene3D" id="2.60.40.4100">
    <property type="entry name" value="Zona pellucida, ZP-C domain"/>
    <property type="match status" value="1"/>
</dbReference>
<dbReference type="RefSeq" id="NP_001417816.1">
    <property type="nucleotide sequence ID" value="NM_001430887.1"/>
</dbReference>
<dbReference type="PANTHER" id="PTHR11576:SF16">
    <property type="entry name" value="ZONA PELLUCIDA SPERM-BINDING PROTEIN 3"/>
    <property type="match status" value="1"/>
</dbReference>
<dbReference type="ZFIN" id="ZDB-GENE-090313-126">
    <property type="gene designation" value="si:ch211-67f13.7"/>
</dbReference>
<dbReference type="PROSITE" id="PS51034">
    <property type="entry name" value="ZP_2"/>
    <property type="match status" value="1"/>
</dbReference>
<dbReference type="KEGG" id="dre:565426"/>
<dbReference type="PANTHER" id="PTHR11576">
    <property type="entry name" value="ZONA PELLUCIDA SPERM-BINDING PROTEIN 3"/>
    <property type="match status" value="1"/>
</dbReference>
<keyword evidence="1" id="KW-1015">Disulfide bond</keyword>
<dbReference type="FunFam" id="2.60.40.4100:FF:000002">
    <property type="entry name" value="Zona pellucida sperm-binding protein 3"/>
    <property type="match status" value="1"/>
</dbReference>
<feature type="domain" description="ZP" evidence="4">
    <location>
        <begin position="88"/>
        <end position="339"/>
    </location>
</feature>
<feature type="chain" id="PRO_5044318589" evidence="3">
    <location>
        <begin position="25"/>
        <end position="600"/>
    </location>
</feature>
<evidence type="ECO:0000259" key="4">
    <source>
        <dbReference type="PROSITE" id="PS51034"/>
    </source>
</evidence>
<protein>
    <submittedName>
        <fullName evidence="6">Uncharacterized protein LOC565426 precursor</fullName>
    </submittedName>
</protein>
<dbReference type="Pfam" id="PF00100">
    <property type="entry name" value="Zona_pellucida"/>
    <property type="match status" value="1"/>
</dbReference>
<evidence type="ECO:0000313" key="6">
    <source>
        <dbReference type="RefSeq" id="NP_001417816.1"/>
    </source>
</evidence>
<proteinExistence type="predicted"/>
<name>A0AB13A9R6_DANRE</name>
<dbReference type="InterPro" id="IPR055355">
    <property type="entry name" value="ZP-C"/>
</dbReference>
<evidence type="ECO:0000313" key="5">
    <source>
        <dbReference type="Proteomes" id="UP000000437"/>
    </source>
</evidence>
<reference evidence="6" key="3">
    <citation type="submission" date="2025-08" db="UniProtKB">
        <authorList>
            <consortium name="RefSeq"/>
        </authorList>
    </citation>
    <scope>IDENTIFICATION</scope>
    <source>
        <strain evidence="6">Tuebingen</strain>
    </source>
</reference>
<feature type="region of interest" description="Disordered" evidence="2">
    <location>
        <begin position="429"/>
        <end position="452"/>
    </location>
</feature>
<dbReference type="SMART" id="SM00241">
    <property type="entry name" value="ZP"/>
    <property type="match status" value="1"/>
</dbReference>
<evidence type="ECO:0000256" key="3">
    <source>
        <dbReference type="SAM" id="SignalP"/>
    </source>
</evidence>
<reference evidence="6" key="1">
    <citation type="journal article" date="2015" name="Nat. Commun.">
        <title>RFX transcription factors are essential for hearing in mice.</title>
        <authorList>
            <person name="Elkon R."/>
            <person name="Milon B."/>
            <person name="Morrison L."/>
            <person name="Shah M."/>
            <person name="Vijayakumar S."/>
            <person name="Racherla M."/>
            <person name="Leitch C.C."/>
            <person name="Silipino L."/>
            <person name="Hadi S."/>
            <person name="Weiss-Gayet M."/>
            <person name="Barras E."/>
            <person name="Schmid C.D."/>
            <person name="Ait-Lounis A."/>
            <person name="Barnes A."/>
            <person name="Song Y."/>
            <person name="Eisenman D.J."/>
            <person name="Eliyahu E."/>
            <person name="Frolenkov G.I."/>
            <person name="Strome S.E."/>
            <person name="Durand B."/>
            <person name="Zaghloul N.A."/>
            <person name="Jones S.M."/>
            <person name="Reith W."/>
            <person name="Hertzano R."/>
        </authorList>
    </citation>
    <scope>NUCLEOTIDE SEQUENCE</scope>
    <source>
        <strain evidence="6">Tuebingen</strain>
    </source>
</reference>
<dbReference type="GeneID" id="565426"/>
<dbReference type="Pfam" id="PF23344">
    <property type="entry name" value="ZP-N"/>
    <property type="match status" value="1"/>
</dbReference>
<feature type="compositionally biased region" description="Basic and acidic residues" evidence="2">
    <location>
        <begin position="436"/>
        <end position="452"/>
    </location>
</feature>
<evidence type="ECO:0000313" key="7">
    <source>
        <dbReference type="ZFIN" id="ZDB-GENE-090313-126"/>
    </source>
</evidence>
<dbReference type="InterPro" id="IPR001507">
    <property type="entry name" value="ZP_dom"/>
</dbReference>
<keyword evidence="5" id="KW-1185">Reference proteome</keyword>
<evidence type="ECO:0000256" key="2">
    <source>
        <dbReference type="SAM" id="MobiDB-lite"/>
    </source>
</evidence>
<feature type="signal peptide" evidence="3">
    <location>
        <begin position="1"/>
        <end position="24"/>
    </location>
</feature>
<dbReference type="AlphaFoldDB" id="A0AB13A9R6"/>
<evidence type="ECO:0000256" key="1">
    <source>
        <dbReference type="ARBA" id="ARBA00023157"/>
    </source>
</evidence>
<dbReference type="Proteomes" id="UP000000437">
    <property type="component" value="Chromosome 13"/>
</dbReference>
<sequence precursor="true">MNRITRALLGSILVIFSSPTLNSGSSGLDERVGRPQTRPVSGKLLVRDSFTNRRQVPVLRIRGRQPAVVLPGEDYLPKFNLLSDVSVSCSSTGFELRVKKRFYGFSAVSEELTLGETCRSNGVLEPNSELLFTYALTDCQGEKQVFPDYVVYKYVLRYLPRARPDRNTRHRLSVKVGVECRYTRDVLKPTWQTPLRKIIRGRSGDDFSIQLMDDSWSSPVRSAVFMLGQKVNVQLSTRHHYTGVKLFINNCYAATVNTMSQTNKYNIIDNYGCLRESRISPGAARYHFSREDNVVLFSFGAFQFIESPDAQVSLHCELSVSAGGPNSMLKSCFYSHENARWISLFGPDSVCDCCESVCNQTKTKRITYEGSVSSDEVLFSDPVTPPSSLNSTLITPRNEDVIWFKASLAKEPQTSHTHEDFVATVTLISSEEDNEEPQHKSQDKVTLVEEDEEKHGDVEILMSISESFEGSKKTDLDLTEEFEGSSLGWPEERNMQDVIQHPSFWPKKAQMDEKAFQEHRGLIKMPSMVTEIMGESLQIDESALGDEVLPAYSSKEKNEEDEKMKEGFGFLLAAVSDELVEQGVVKKLDFTHDYYFSDGV</sequence>